<dbReference type="OrthoDB" id="337464at2759"/>
<dbReference type="GO" id="GO:1990253">
    <property type="term" value="P:cellular response to leucine starvation"/>
    <property type="evidence" value="ECO:0007669"/>
    <property type="project" value="TreeGrafter"/>
</dbReference>
<evidence type="ECO:0000313" key="6">
    <source>
        <dbReference type="Proteomes" id="UP000678499"/>
    </source>
</evidence>
<dbReference type="GO" id="GO:0005737">
    <property type="term" value="C:cytoplasm"/>
    <property type="evidence" value="ECO:0007669"/>
    <property type="project" value="UniProtKB-SubCell"/>
</dbReference>
<dbReference type="GO" id="GO:0071233">
    <property type="term" value="P:cellular response to L-leucine"/>
    <property type="evidence" value="ECO:0007669"/>
    <property type="project" value="TreeGrafter"/>
</dbReference>
<evidence type="ECO:0000256" key="2">
    <source>
        <dbReference type="ARBA" id="ARBA00008350"/>
    </source>
</evidence>
<dbReference type="GO" id="GO:1901031">
    <property type="term" value="P:regulation of response to reactive oxygen species"/>
    <property type="evidence" value="ECO:0007669"/>
    <property type="project" value="InterPro"/>
</dbReference>
<keyword evidence="6" id="KW-1185">Reference proteome</keyword>
<dbReference type="AlphaFoldDB" id="A0A7R9BK07"/>
<dbReference type="EMBL" id="OA882545">
    <property type="protein sequence ID" value="CAD7275921.1"/>
    <property type="molecule type" value="Genomic_DNA"/>
</dbReference>
<gene>
    <name evidence="5" type="ORF">NMOB1V02_LOCUS3706</name>
</gene>
<keyword evidence="3" id="KW-0963">Cytoplasm</keyword>
<evidence type="ECO:0000313" key="5">
    <source>
        <dbReference type="EMBL" id="CAD7275921.1"/>
    </source>
</evidence>
<protein>
    <recommendedName>
        <fullName evidence="7">Sestrin-1</fullName>
    </recommendedName>
</protein>
<dbReference type="GO" id="GO:0070728">
    <property type="term" value="F:L-leucine binding"/>
    <property type="evidence" value="ECO:0007669"/>
    <property type="project" value="TreeGrafter"/>
</dbReference>
<evidence type="ECO:0000256" key="4">
    <source>
        <dbReference type="SAM" id="MobiDB-lite"/>
    </source>
</evidence>
<comment type="subcellular location">
    <subcellularLocation>
        <location evidence="1">Cytoplasm</location>
    </subcellularLocation>
</comment>
<dbReference type="Pfam" id="PF04636">
    <property type="entry name" value="PA26"/>
    <property type="match status" value="1"/>
</dbReference>
<dbReference type="GO" id="GO:0005634">
    <property type="term" value="C:nucleus"/>
    <property type="evidence" value="ECO:0007669"/>
    <property type="project" value="InterPro"/>
</dbReference>
<dbReference type="PANTHER" id="PTHR12474:SF0">
    <property type="entry name" value="SESTRIN HOMOLOG"/>
    <property type="match status" value="1"/>
</dbReference>
<comment type="similarity">
    <text evidence="2">Belongs to the sestrin family.</text>
</comment>
<proteinExistence type="inferred from homology"/>
<feature type="region of interest" description="Disordered" evidence="4">
    <location>
        <begin position="256"/>
        <end position="279"/>
    </location>
</feature>
<dbReference type="InterPro" id="IPR006730">
    <property type="entry name" value="Sestrin"/>
</dbReference>
<evidence type="ECO:0008006" key="7">
    <source>
        <dbReference type="Google" id="ProtNLM"/>
    </source>
</evidence>
<dbReference type="GO" id="GO:0016239">
    <property type="term" value="P:positive regulation of macroautophagy"/>
    <property type="evidence" value="ECO:0007669"/>
    <property type="project" value="TreeGrafter"/>
</dbReference>
<dbReference type="Proteomes" id="UP000678499">
    <property type="component" value="Unassembled WGS sequence"/>
</dbReference>
<reference evidence="5" key="1">
    <citation type="submission" date="2020-11" db="EMBL/GenBank/DDBJ databases">
        <authorList>
            <person name="Tran Van P."/>
        </authorList>
    </citation>
    <scope>NUCLEOTIDE SEQUENCE</scope>
</reference>
<evidence type="ECO:0000256" key="1">
    <source>
        <dbReference type="ARBA" id="ARBA00004496"/>
    </source>
</evidence>
<name>A0A7R9BK07_9CRUS</name>
<dbReference type="PANTHER" id="PTHR12474">
    <property type="entry name" value="P53 REGULATED PA26 NUCLEAR PROTEIN SESTRIN"/>
    <property type="match status" value="1"/>
</dbReference>
<dbReference type="GO" id="GO:0016684">
    <property type="term" value="F:oxidoreductase activity, acting on peroxide as acceptor"/>
    <property type="evidence" value="ECO:0007669"/>
    <property type="project" value="TreeGrafter"/>
</dbReference>
<evidence type="ECO:0000256" key="3">
    <source>
        <dbReference type="ARBA" id="ARBA00022490"/>
    </source>
</evidence>
<dbReference type="GO" id="GO:1904262">
    <property type="term" value="P:negative regulation of TORC1 signaling"/>
    <property type="evidence" value="ECO:0007669"/>
    <property type="project" value="TreeGrafter"/>
</dbReference>
<dbReference type="SUPFAM" id="SSF69118">
    <property type="entry name" value="AhpD-like"/>
    <property type="match status" value="1"/>
</dbReference>
<dbReference type="EMBL" id="CAJPEX010000508">
    <property type="protein sequence ID" value="CAG0916073.1"/>
    <property type="molecule type" value="Genomic_DNA"/>
</dbReference>
<accession>A0A7R9BK07</accession>
<organism evidence="5">
    <name type="scientific">Notodromas monacha</name>
    <dbReference type="NCBI Taxonomy" id="399045"/>
    <lineage>
        <taxon>Eukaryota</taxon>
        <taxon>Metazoa</taxon>
        <taxon>Ecdysozoa</taxon>
        <taxon>Arthropoda</taxon>
        <taxon>Crustacea</taxon>
        <taxon>Oligostraca</taxon>
        <taxon>Ostracoda</taxon>
        <taxon>Podocopa</taxon>
        <taxon>Podocopida</taxon>
        <taxon>Cypridocopina</taxon>
        <taxon>Cypridoidea</taxon>
        <taxon>Cyprididae</taxon>
        <taxon>Notodromas</taxon>
    </lineage>
</organism>
<sequence>MGQIGKVPEMLGGYSFIENAEFTALTTKDNFDGGGQECNGHRQKRDIPSLDHIALAMSSHTSYLQVFLRMHNHVLKGDGPLSYEIRHFVAMMLSNSAVVTSINKAYLALLIDLSPPVSSTDLKFLRGLFDVLERFLNKIMAHQPWLITKQMIRDLVVSKSWCLNELVHAIVILSHFHSLSSFIYGTGIEEMECVGGKPSSAGCLIHEHEREPSLENEGKVPEQIRYLMDQMKSLSESECEWEDDPEERNKRFASVIESEETNPSGPPTPAPQQQANNKKPPLPIAARQVVKKGSDALALFTVDRDFVYQDFVGRNQPAVCPTLRIQDCSWEDQGFSLLSRLYSDVSSVYLDDKHRTAYNLTYNTLSTIRNVDTSKFRRAVWNYILCLYGIRHDDYNYQEVNQLLSRELKTFIKRACCCPERLSGDDLRYAMAELQYSEKVHVLLMVMEARMEAELLYALRAVMQHLT</sequence>
<dbReference type="InterPro" id="IPR029032">
    <property type="entry name" value="AhpD-like"/>
</dbReference>